<proteinExistence type="predicted"/>
<dbReference type="InterPro" id="IPR037401">
    <property type="entry name" value="SnoaL-like"/>
</dbReference>
<dbReference type="InterPro" id="IPR032710">
    <property type="entry name" value="NTF2-like_dom_sf"/>
</dbReference>
<keyword evidence="3" id="KW-1185">Reference proteome</keyword>
<organism evidence="2 3">
    <name type="scientific">Rhodobacter xanthinilyticus</name>
    <dbReference type="NCBI Taxonomy" id="1850250"/>
    <lineage>
        <taxon>Bacteria</taxon>
        <taxon>Pseudomonadati</taxon>
        <taxon>Pseudomonadota</taxon>
        <taxon>Alphaproteobacteria</taxon>
        <taxon>Rhodobacterales</taxon>
        <taxon>Rhodobacter group</taxon>
        <taxon>Rhodobacter</taxon>
    </lineage>
</organism>
<evidence type="ECO:0000313" key="2">
    <source>
        <dbReference type="EMBL" id="AOZ69341.1"/>
    </source>
</evidence>
<dbReference type="STRING" id="1850250.LPB142_08465"/>
<dbReference type="Proteomes" id="UP000176562">
    <property type="component" value="Chromosome"/>
</dbReference>
<dbReference type="Pfam" id="PF12680">
    <property type="entry name" value="SnoaL_2"/>
    <property type="match status" value="1"/>
</dbReference>
<feature type="domain" description="SnoaL-like" evidence="1">
    <location>
        <begin position="13"/>
        <end position="113"/>
    </location>
</feature>
<dbReference type="KEGG" id="rhp:LPB142_08465"/>
<gene>
    <name evidence="2" type="ORF">LPB142_08465</name>
</gene>
<reference evidence="2 3" key="1">
    <citation type="submission" date="2016-10" db="EMBL/GenBank/DDBJ databases">
        <title>Rhodobacter sp. LPB0142, isolated from sea water.</title>
        <authorList>
            <person name="Kim E."/>
            <person name="Yi H."/>
        </authorList>
    </citation>
    <scope>NUCLEOTIDE SEQUENCE [LARGE SCALE GENOMIC DNA]</scope>
    <source>
        <strain evidence="2 3">LPB0142</strain>
    </source>
</reference>
<sequence>MEARMSKLAFLNDWFEQVWIGGDLDQIERFYAPQAEACGVMRDFSMGPEDFRALIPAMMRLIDGLEIEVLRHIETEEWLWVLLRVRARVRATAAPVEFTAQISTKFQDGKIREAYNHFDMLGFFEQIGALPDQSLALVMIGETFS</sequence>
<evidence type="ECO:0000313" key="3">
    <source>
        <dbReference type="Proteomes" id="UP000176562"/>
    </source>
</evidence>
<protein>
    <recommendedName>
        <fullName evidence="1">SnoaL-like domain-containing protein</fullName>
    </recommendedName>
</protein>
<dbReference type="Gene3D" id="3.10.450.50">
    <property type="match status" value="1"/>
</dbReference>
<accession>A0A1D9MBY8</accession>
<dbReference type="EMBL" id="CP017781">
    <property type="protein sequence ID" value="AOZ69341.1"/>
    <property type="molecule type" value="Genomic_DNA"/>
</dbReference>
<name>A0A1D9MBY8_9RHOB</name>
<evidence type="ECO:0000259" key="1">
    <source>
        <dbReference type="Pfam" id="PF12680"/>
    </source>
</evidence>
<dbReference type="SUPFAM" id="SSF54427">
    <property type="entry name" value="NTF2-like"/>
    <property type="match status" value="1"/>
</dbReference>
<dbReference type="AlphaFoldDB" id="A0A1D9MBY8"/>